<feature type="transmembrane region" description="Helical" evidence="7">
    <location>
        <begin position="91"/>
        <end position="111"/>
    </location>
</feature>
<evidence type="ECO:0000256" key="3">
    <source>
        <dbReference type="ARBA" id="ARBA00022475"/>
    </source>
</evidence>
<sequence length="248" mass="27414">MNRKLAKALSILFWLLVWHIAAVVVSQRILIVSPVEVVVRLIELLGQGKLWAAGAFSTLRIAGGFLLALASATILAALASGHSWVRTIVEPVVQAFKVIPVASIVIVVLIWVSSRNLSVIISFMMVFPVLYTNILSAIDSTDRNMLEMASAFRLTRWRRLRLVYLPQVYPYFLSSSTLALGLAWKSGIAAEVIGIPDGSLGERLYDAKVFFATADVFAYTLLIVILSVLFEQLMKLLIRSVGRRLEVV</sequence>
<dbReference type="EMBL" id="JADIMU010000016">
    <property type="protein sequence ID" value="MBO8442581.1"/>
    <property type="molecule type" value="Genomic_DNA"/>
</dbReference>
<comment type="caution">
    <text evidence="9">The sequence shown here is derived from an EMBL/GenBank/DDBJ whole genome shotgun (WGS) entry which is preliminary data.</text>
</comment>
<feature type="transmembrane region" description="Helical" evidence="7">
    <location>
        <begin position="50"/>
        <end position="79"/>
    </location>
</feature>
<reference evidence="9" key="2">
    <citation type="journal article" date="2021" name="PeerJ">
        <title>Extensive microbial diversity within the chicken gut microbiome revealed by metagenomics and culture.</title>
        <authorList>
            <person name="Gilroy R."/>
            <person name="Ravi A."/>
            <person name="Getino M."/>
            <person name="Pursley I."/>
            <person name="Horton D.L."/>
            <person name="Alikhan N.F."/>
            <person name="Baker D."/>
            <person name="Gharbi K."/>
            <person name="Hall N."/>
            <person name="Watson M."/>
            <person name="Adriaenssens E.M."/>
            <person name="Foster-Nyarko E."/>
            <person name="Jarju S."/>
            <person name="Secka A."/>
            <person name="Antonio M."/>
            <person name="Oren A."/>
            <person name="Chaudhuri R.R."/>
            <person name="La Ragione R."/>
            <person name="Hildebrand F."/>
            <person name="Pallen M.J."/>
        </authorList>
    </citation>
    <scope>NUCLEOTIDE SEQUENCE</scope>
    <source>
        <strain evidence="9">11167</strain>
    </source>
</reference>
<reference evidence="9" key="1">
    <citation type="submission" date="2020-10" db="EMBL/GenBank/DDBJ databases">
        <authorList>
            <person name="Gilroy R."/>
        </authorList>
    </citation>
    <scope>NUCLEOTIDE SEQUENCE</scope>
    <source>
        <strain evidence="9">11167</strain>
    </source>
</reference>
<keyword evidence="2 7" id="KW-0813">Transport</keyword>
<dbReference type="Pfam" id="PF00528">
    <property type="entry name" value="BPD_transp_1"/>
    <property type="match status" value="1"/>
</dbReference>
<evidence type="ECO:0000313" key="10">
    <source>
        <dbReference type="Proteomes" id="UP000823633"/>
    </source>
</evidence>
<evidence type="ECO:0000256" key="2">
    <source>
        <dbReference type="ARBA" id="ARBA00022448"/>
    </source>
</evidence>
<comment type="subcellular location">
    <subcellularLocation>
        <location evidence="1 7">Cell membrane</location>
        <topology evidence="1 7">Multi-pass membrane protein</topology>
    </subcellularLocation>
</comment>
<evidence type="ECO:0000313" key="9">
    <source>
        <dbReference type="EMBL" id="MBO8442581.1"/>
    </source>
</evidence>
<keyword evidence="5 7" id="KW-1133">Transmembrane helix</keyword>
<dbReference type="PANTHER" id="PTHR30151:SF0">
    <property type="entry name" value="ABC TRANSPORTER PERMEASE PROTEIN MJ0413-RELATED"/>
    <property type="match status" value="1"/>
</dbReference>
<dbReference type="PROSITE" id="PS50928">
    <property type="entry name" value="ABC_TM1"/>
    <property type="match status" value="1"/>
</dbReference>
<proteinExistence type="inferred from homology"/>
<evidence type="ECO:0000256" key="5">
    <source>
        <dbReference type="ARBA" id="ARBA00022989"/>
    </source>
</evidence>
<evidence type="ECO:0000256" key="4">
    <source>
        <dbReference type="ARBA" id="ARBA00022692"/>
    </source>
</evidence>
<dbReference type="PANTHER" id="PTHR30151">
    <property type="entry name" value="ALKANE SULFONATE ABC TRANSPORTER-RELATED, MEMBRANE SUBUNIT"/>
    <property type="match status" value="1"/>
</dbReference>
<dbReference type="Gene3D" id="1.10.3720.10">
    <property type="entry name" value="MetI-like"/>
    <property type="match status" value="1"/>
</dbReference>
<protein>
    <submittedName>
        <fullName evidence="9">ABC transporter permease subunit</fullName>
    </submittedName>
</protein>
<gene>
    <name evidence="9" type="ORF">IAC42_02315</name>
</gene>
<feature type="transmembrane region" description="Helical" evidence="7">
    <location>
        <begin position="162"/>
        <end position="184"/>
    </location>
</feature>
<feature type="transmembrane region" description="Helical" evidence="7">
    <location>
        <begin position="117"/>
        <end position="138"/>
    </location>
</feature>
<dbReference type="GO" id="GO:0055085">
    <property type="term" value="P:transmembrane transport"/>
    <property type="evidence" value="ECO:0007669"/>
    <property type="project" value="InterPro"/>
</dbReference>
<dbReference type="AlphaFoldDB" id="A0A9D9E7E3"/>
<keyword evidence="3" id="KW-1003">Cell membrane</keyword>
<keyword evidence="6 7" id="KW-0472">Membrane</keyword>
<comment type="similarity">
    <text evidence="7">Belongs to the binding-protein-dependent transport system permease family.</text>
</comment>
<organism evidence="9 10">
    <name type="scientific">Candidatus Aphodenecus pullistercoris</name>
    <dbReference type="NCBI Taxonomy" id="2840669"/>
    <lineage>
        <taxon>Bacteria</taxon>
        <taxon>Pseudomonadati</taxon>
        <taxon>Spirochaetota</taxon>
        <taxon>Spirochaetia</taxon>
        <taxon>Spirochaetales</taxon>
        <taxon>Candidatus Aphodenecus</taxon>
    </lineage>
</organism>
<evidence type="ECO:0000259" key="8">
    <source>
        <dbReference type="PROSITE" id="PS50928"/>
    </source>
</evidence>
<feature type="transmembrane region" description="Helical" evidence="7">
    <location>
        <begin position="209"/>
        <end position="230"/>
    </location>
</feature>
<dbReference type="GO" id="GO:0005886">
    <property type="term" value="C:plasma membrane"/>
    <property type="evidence" value="ECO:0007669"/>
    <property type="project" value="UniProtKB-SubCell"/>
</dbReference>
<feature type="domain" description="ABC transmembrane type-1" evidence="8">
    <location>
        <begin position="50"/>
        <end position="234"/>
    </location>
</feature>
<evidence type="ECO:0000256" key="1">
    <source>
        <dbReference type="ARBA" id="ARBA00004651"/>
    </source>
</evidence>
<dbReference type="SUPFAM" id="SSF161098">
    <property type="entry name" value="MetI-like"/>
    <property type="match status" value="1"/>
</dbReference>
<evidence type="ECO:0000256" key="7">
    <source>
        <dbReference type="RuleBase" id="RU363032"/>
    </source>
</evidence>
<evidence type="ECO:0000256" key="6">
    <source>
        <dbReference type="ARBA" id="ARBA00023136"/>
    </source>
</evidence>
<dbReference type="Proteomes" id="UP000823633">
    <property type="component" value="Unassembled WGS sequence"/>
</dbReference>
<accession>A0A9D9E7E3</accession>
<dbReference type="InterPro" id="IPR035906">
    <property type="entry name" value="MetI-like_sf"/>
</dbReference>
<keyword evidence="4 7" id="KW-0812">Transmembrane</keyword>
<name>A0A9D9E7E3_9SPIR</name>
<dbReference type="InterPro" id="IPR000515">
    <property type="entry name" value="MetI-like"/>
</dbReference>